<keyword evidence="3 9" id="KW-0813">Transport</keyword>
<dbReference type="RefSeq" id="WP_070370795.1">
    <property type="nucleotide sequence ID" value="NZ_LKEU01000027.1"/>
</dbReference>
<evidence type="ECO:0000313" key="12">
    <source>
        <dbReference type="EMBL" id="OFV70888.1"/>
    </source>
</evidence>
<feature type="signal peptide" evidence="10">
    <location>
        <begin position="1"/>
        <end position="22"/>
    </location>
</feature>
<dbReference type="GO" id="GO:0043190">
    <property type="term" value="C:ATP-binding cassette (ABC) transporter complex"/>
    <property type="evidence" value="ECO:0007669"/>
    <property type="project" value="InterPro"/>
</dbReference>
<evidence type="ECO:0000256" key="9">
    <source>
        <dbReference type="RuleBase" id="RU363032"/>
    </source>
</evidence>
<dbReference type="InterPro" id="IPR018313">
    <property type="entry name" value="SBP_3_CS"/>
</dbReference>
<dbReference type="InterPro" id="IPR000515">
    <property type="entry name" value="MetI-like"/>
</dbReference>
<dbReference type="Proteomes" id="UP000176244">
    <property type="component" value="Unassembled WGS sequence"/>
</dbReference>
<dbReference type="PROSITE" id="PS01039">
    <property type="entry name" value="SBP_BACTERIAL_3"/>
    <property type="match status" value="1"/>
</dbReference>
<feature type="domain" description="ABC transmembrane type-1" evidence="11">
    <location>
        <begin position="778"/>
        <end position="966"/>
    </location>
</feature>
<evidence type="ECO:0000259" key="11">
    <source>
        <dbReference type="PROSITE" id="PS50928"/>
    </source>
</evidence>
<evidence type="ECO:0000256" key="5">
    <source>
        <dbReference type="ARBA" id="ARBA00022692"/>
    </source>
</evidence>
<dbReference type="STRING" id="52694.ACWI_14740"/>
<comment type="caution">
    <text evidence="12">The sequence shown here is derived from an EMBL/GenBank/DDBJ whole genome shotgun (WGS) entry which is preliminary data.</text>
</comment>
<dbReference type="InterPro" id="IPR035906">
    <property type="entry name" value="MetI-like_sf"/>
</dbReference>
<keyword evidence="4" id="KW-1003">Cell membrane</keyword>
<dbReference type="OrthoDB" id="9787841at2"/>
<feature type="transmembrane region" description="Helical" evidence="9">
    <location>
        <begin position="944"/>
        <end position="966"/>
    </location>
</feature>
<dbReference type="SMART" id="SM00062">
    <property type="entry name" value="PBPb"/>
    <property type="match status" value="3"/>
</dbReference>
<dbReference type="PROSITE" id="PS50928">
    <property type="entry name" value="ABC_TM1"/>
    <property type="match status" value="1"/>
</dbReference>
<dbReference type="Pfam" id="PF00497">
    <property type="entry name" value="SBP_bac_3"/>
    <property type="match status" value="3"/>
</dbReference>
<evidence type="ECO:0000313" key="13">
    <source>
        <dbReference type="Proteomes" id="UP000176244"/>
    </source>
</evidence>
<comment type="similarity">
    <text evidence="2">Belongs to the bacterial solute-binding protein 3 family.</text>
</comment>
<dbReference type="NCBIfam" id="TIGR01726">
    <property type="entry name" value="HEQRo_perm_3TM"/>
    <property type="match status" value="1"/>
</dbReference>
<dbReference type="InterPro" id="IPR001638">
    <property type="entry name" value="Solute-binding_3/MltF_N"/>
</dbReference>
<evidence type="ECO:0000256" key="10">
    <source>
        <dbReference type="SAM" id="SignalP"/>
    </source>
</evidence>
<evidence type="ECO:0000256" key="6">
    <source>
        <dbReference type="ARBA" id="ARBA00022729"/>
    </source>
</evidence>
<protein>
    <submittedName>
        <fullName evidence="12">Inner membrane amino-acid ABC transporter permease protein YecS</fullName>
    </submittedName>
</protein>
<keyword evidence="6 10" id="KW-0732">Signal</keyword>
<evidence type="ECO:0000256" key="8">
    <source>
        <dbReference type="ARBA" id="ARBA00023136"/>
    </source>
</evidence>
<evidence type="ECO:0000256" key="2">
    <source>
        <dbReference type="ARBA" id="ARBA00010333"/>
    </source>
</evidence>
<sequence length="996" mass="109500">MKRIFIGLCVVMIVLLAGCSQTVTPLPPVETAKIGTLIGTVSESLAPEKYPEAEINRFNNYVDESAALMAGKIDYAIMDYATARNFVKSNEGTMVLPEALTDEVTAMALKKENTELNQKLNAVLNRYLSDGTMEEIKGHWFPEAGGDYEIVDVPKNVSGPVLRVAVTSLTEPRCFVQDGELTGMNVELLSRIAYELGMQVEFQDMDFKAMIDSLQSGNSDVVAAMYNTPERSEKVDFTAGYFPNPQVFVVKADRQAATEGSQSSQTLISSSSDLNKSGYTIGVPEGTPPEEVAKELMPNADISYFTQFMDGVAALKSGKVTAVIYDSSGVDRILLSNPDLVKLDEELGNIEIAAVVRLDDMAMNEQLNAFIKQYQADGTAAAMVKRWINNTGGEMPDIPKPLNPEKKITIITNGLTEPMNYYENGQLTGFDIEFMKRFASYANLDYEIITMDYQAMIPALQSGKGDVIISDFFKTDERGQEVLYTDAYVVLHNSALIRKDMAAASMVDQSIKTNEELNGKRVGFITGMVHIDNFRPLYQADEYEFNDFSSMLEALKSKKIDALLTSQSKVAEIIEQNPDLIALPPYADISSSIGVSKTNTQLGDALDATVKTMIDDGSLKAMTEKWMGENEDQKVLTPVDLTGEKGTLIAGVLGDDYPYSYYKDNELVGLEVDLARSLAARMGMNVEIKPMDFSAIIPSITSGKIDLAFYLAYTPERAASIRFLTPLKSDQAVAIVRNQAVAASTGGQQWAGMIASLGESFNKTFVVEDRYQLILEGLSTTIVISLLSLLFGSLLGALICAMRRSRVGLISGLAVVYIRLIQGVPIVLTLMILYYIIFASVDIHPVLIAVVGFSINFAAYSAEIFRTAIDATDKGQLEAAYALGFTRVASFFKVTLPQALRHILPIFKGEFISMVKMTSVVGYIAIQDLTKMTDIIRSRTFEAFFPLVVTAAIYFVITYLFILLLGKIEVQIDPKRRKRVVKGVVEIDAEVVEVQK</sequence>
<comment type="subcellular location">
    <subcellularLocation>
        <location evidence="1 9">Cell membrane</location>
        <topology evidence="1 9">Multi-pass membrane protein</topology>
    </subcellularLocation>
</comment>
<evidence type="ECO:0000256" key="7">
    <source>
        <dbReference type="ARBA" id="ARBA00022989"/>
    </source>
</evidence>
<comment type="similarity">
    <text evidence="9">Belongs to the binding-protein-dependent transport system permease family.</text>
</comment>
<dbReference type="Gene3D" id="1.10.3720.10">
    <property type="entry name" value="MetI-like"/>
    <property type="match status" value="1"/>
</dbReference>
<dbReference type="CDD" id="cd13530">
    <property type="entry name" value="PBP2_peptides_like"/>
    <property type="match status" value="2"/>
</dbReference>
<dbReference type="CDD" id="cd06261">
    <property type="entry name" value="TM_PBP2"/>
    <property type="match status" value="1"/>
</dbReference>
<feature type="transmembrane region" description="Helical" evidence="9">
    <location>
        <begin position="814"/>
        <end position="837"/>
    </location>
</feature>
<feature type="chain" id="PRO_5009478279" evidence="10">
    <location>
        <begin position="23"/>
        <end position="996"/>
    </location>
</feature>
<organism evidence="12 13">
    <name type="scientific">Acetobacterium wieringae</name>
    <dbReference type="NCBI Taxonomy" id="52694"/>
    <lineage>
        <taxon>Bacteria</taxon>
        <taxon>Bacillati</taxon>
        <taxon>Bacillota</taxon>
        <taxon>Clostridia</taxon>
        <taxon>Eubacteriales</taxon>
        <taxon>Eubacteriaceae</taxon>
        <taxon>Acetobacterium</taxon>
    </lineage>
</organism>
<feature type="transmembrane region" description="Helical" evidence="9">
    <location>
        <begin position="782"/>
        <end position="802"/>
    </location>
</feature>
<dbReference type="SUPFAM" id="SSF161098">
    <property type="entry name" value="MetI-like"/>
    <property type="match status" value="1"/>
</dbReference>
<evidence type="ECO:0000256" key="1">
    <source>
        <dbReference type="ARBA" id="ARBA00004651"/>
    </source>
</evidence>
<dbReference type="PROSITE" id="PS51257">
    <property type="entry name" value="PROKAR_LIPOPROTEIN"/>
    <property type="match status" value="1"/>
</dbReference>
<dbReference type="PANTHER" id="PTHR35936:SF19">
    <property type="entry name" value="AMINO-ACID-BINDING PROTEIN YXEM-RELATED"/>
    <property type="match status" value="1"/>
</dbReference>
<feature type="transmembrane region" description="Helical" evidence="9">
    <location>
        <begin position="843"/>
        <end position="862"/>
    </location>
</feature>
<dbReference type="GO" id="GO:0022857">
    <property type="term" value="F:transmembrane transporter activity"/>
    <property type="evidence" value="ECO:0007669"/>
    <property type="project" value="InterPro"/>
</dbReference>
<dbReference type="AlphaFoldDB" id="A0A1F2PHU0"/>
<accession>A0A1F2PHU0</accession>
<evidence type="ECO:0000256" key="3">
    <source>
        <dbReference type="ARBA" id="ARBA00022448"/>
    </source>
</evidence>
<reference evidence="12 13" key="1">
    <citation type="submission" date="2015-09" db="EMBL/GenBank/DDBJ databases">
        <title>Genome sequence of Acetobacterium wieringae DSM 1911.</title>
        <authorList>
            <person name="Poehlein A."/>
            <person name="Bengelsdorf F.R."/>
            <person name="Schiel-Bengelsdorf B."/>
            <person name="Duerre P."/>
            <person name="Daniel R."/>
        </authorList>
    </citation>
    <scope>NUCLEOTIDE SEQUENCE [LARGE SCALE GENOMIC DNA]</scope>
    <source>
        <strain evidence="12 13">DSM 1911</strain>
    </source>
</reference>
<evidence type="ECO:0000256" key="4">
    <source>
        <dbReference type="ARBA" id="ARBA00022475"/>
    </source>
</evidence>
<proteinExistence type="inferred from homology"/>
<dbReference type="PANTHER" id="PTHR35936">
    <property type="entry name" value="MEMBRANE-BOUND LYTIC MUREIN TRANSGLYCOSYLASE F"/>
    <property type="match status" value="1"/>
</dbReference>
<dbReference type="SUPFAM" id="SSF53850">
    <property type="entry name" value="Periplasmic binding protein-like II"/>
    <property type="match status" value="4"/>
</dbReference>
<name>A0A1F2PHU0_9FIRM</name>
<gene>
    <name evidence="12" type="primary">yecS_2</name>
    <name evidence="12" type="ORF">ACWI_14740</name>
</gene>
<dbReference type="Pfam" id="PF00528">
    <property type="entry name" value="BPD_transp_1"/>
    <property type="match status" value="1"/>
</dbReference>
<keyword evidence="8 9" id="KW-0472">Membrane</keyword>
<keyword evidence="5 9" id="KW-0812">Transmembrane</keyword>
<dbReference type="InterPro" id="IPR010065">
    <property type="entry name" value="AA_ABC_transptr_permease_3TM"/>
</dbReference>
<dbReference type="EMBL" id="LKEU01000027">
    <property type="protein sequence ID" value="OFV70888.1"/>
    <property type="molecule type" value="Genomic_DNA"/>
</dbReference>
<dbReference type="Gene3D" id="3.40.190.10">
    <property type="entry name" value="Periplasmic binding protein-like II"/>
    <property type="match status" value="6"/>
</dbReference>
<keyword evidence="7 9" id="KW-1133">Transmembrane helix</keyword>